<reference evidence="1 2" key="1">
    <citation type="journal article" date="2014" name="Genome Announc.">
        <title>Draft Genome Sequence of Cytophaga fermentans JCM 21142T, a Facultative Anaerobe Isolated from Marine Mud.</title>
        <authorList>
            <person name="Starns D."/>
            <person name="Oshima K."/>
            <person name="Suda W."/>
            <person name="Iino T."/>
            <person name="Yuki M."/>
            <person name="Inoue J."/>
            <person name="Kitamura K."/>
            <person name="Iida T."/>
            <person name="Darby A."/>
            <person name="Hattori M."/>
            <person name="Ohkuma M."/>
        </authorList>
    </citation>
    <scope>NUCLEOTIDE SEQUENCE [LARGE SCALE GENOMIC DNA]</scope>
    <source>
        <strain evidence="1 2">JCM 21142</strain>
    </source>
</reference>
<dbReference type="AlphaFoldDB" id="W7YLU9"/>
<comment type="caution">
    <text evidence="1">The sequence shown here is derived from an EMBL/GenBank/DDBJ whole genome shotgun (WGS) entry which is preliminary data.</text>
</comment>
<evidence type="ECO:0000313" key="2">
    <source>
        <dbReference type="Proteomes" id="UP000019402"/>
    </source>
</evidence>
<sequence>MAREDYLLDENNDFATANGDFVTGASDDQHVEMLLELNKGELKENPTVGIGLNKFLKQQNTSLNQIKREIKVGLKTDGYTVTDLSISEDGSFELDYKLEE</sequence>
<gene>
    <name evidence="1" type="ORF">JCM21142_104342</name>
</gene>
<protein>
    <submittedName>
        <fullName evidence="1">Uncharacterized protein</fullName>
    </submittedName>
</protein>
<proteinExistence type="predicted"/>
<dbReference type="EMBL" id="BAMD01000099">
    <property type="protein sequence ID" value="GAF05601.1"/>
    <property type="molecule type" value="Genomic_DNA"/>
</dbReference>
<organism evidence="1 2">
    <name type="scientific">Saccharicrinis fermentans DSM 9555 = JCM 21142</name>
    <dbReference type="NCBI Taxonomy" id="869213"/>
    <lineage>
        <taxon>Bacteria</taxon>
        <taxon>Pseudomonadati</taxon>
        <taxon>Bacteroidota</taxon>
        <taxon>Bacteroidia</taxon>
        <taxon>Marinilabiliales</taxon>
        <taxon>Marinilabiliaceae</taxon>
        <taxon>Saccharicrinis</taxon>
    </lineage>
</organism>
<keyword evidence="2" id="KW-1185">Reference proteome</keyword>
<dbReference type="STRING" id="869213.GCA_000517085_01864"/>
<dbReference type="OrthoDB" id="799440at2"/>
<evidence type="ECO:0000313" key="1">
    <source>
        <dbReference type="EMBL" id="GAF05601.1"/>
    </source>
</evidence>
<dbReference type="eggNOG" id="ENOG50335P5">
    <property type="taxonomic scope" value="Bacteria"/>
</dbReference>
<dbReference type="RefSeq" id="WP_027471582.1">
    <property type="nucleotide sequence ID" value="NZ_BAMD01000099.1"/>
</dbReference>
<dbReference type="Proteomes" id="UP000019402">
    <property type="component" value="Unassembled WGS sequence"/>
</dbReference>
<name>W7YLU9_9BACT</name>
<accession>W7YLU9</accession>